<sequence>MSAQLDQLTAAAANDPDTLETKEWLDALEAVIENEGTDRAHYLMERMVDLARRRGAHIPFSSNTAYVNTIPTHLEEHCPGNLEYEERLRSWMRWNAMAMVVKANRADGDLGGHISSFASLANMLGIGFNHFWRAPTADHGGDLLYLQGHSSPGIYARAFLEGRLSEDQMLNFRREVDGKGLSSYPHPKLMPTFWQFPTVSMGLGPLMAIYQARFLKYLHARSIADTSNRKVWVFCGDGEMDEPESMGAIGMAARERLDNLVMVVNCNLQRLDGPVRGNGKIIQELEADFRGAGWNVVKVIWGPGWDALLAKDKEGILQRVMMETVDGEYQNYKAKDGAYVRKNFFGKHPKLLEMVANMTDDDIWRLTRGGHDPHKIYAAFKIAQENKGTPTVLLVKTVKGFGMGKSGEARNTAHQTKKLDDEAIREMRDRFAIPIPDDKLAEIPFFKPADDAPEMVYLHKRRELLGGYLPQRRPQAAESLPVPALSAFQNVLDATAEGREISTTQSFVRIISTLLRDPNLGQRIVPILVDESRTFGMEGLFRQIGIFNQQGQLYEPVDKDQVMYYREDKAGQILQEGINEAGGMSSWIAAATSYSTNNRIMIPFYTFYSMFGMQRIGDLAWAAGDMRARGFLMGGTAGRTTLNGEGLQHEDGHSHVMAATIPNCLPYDPTFAHEVAVIVQDGLRRMVAEQEDVFYYITLMNENYEQPGLTPGTEEGILKGMYLLKAGNAATKQRVQLIGSGTILRESIFAAELLQNDFGIAADVWSAPSLTLIARDGQDAERWSMVHPTDAPRLPYVTQLMEKTSGPIIATTDYMRLFAEQIRAFMPKGRTYKVLGTDGFGRSDSRVKLREFFEVNRYYIVVAALKSLADEGVIATSVVADAIARYGINPEKPNPVTQ</sequence>
<dbReference type="Pfam" id="PF17831">
    <property type="entry name" value="PDH_E1_M"/>
    <property type="match status" value="1"/>
</dbReference>
<dbReference type="Gene3D" id="3.40.50.970">
    <property type="match status" value="2"/>
</dbReference>
<comment type="cofactor">
    <cofactor evidence="1 9">
        <name>thiamine diphosphate</name>
        <dbReference type="ChEBI" id="CHEBI:58937"/>
    </cofactor>
</comment>
<dbReference type="NCBIfam" id="TIGR00759">
    <property type="entry name" value="aceE"/>
    <property type="match status" value="1"/>
</dbReference>
<proteinExistence type="predicted"/>
<dbReference type="EMBL" id="CP063361">
    <property type="protein sequence ID" value="UOD31042.1"/>
    <property type="molecule type" value="Genomic_DNA"/>
</dbReference>
<dbReference type="InterPro" id="IPR005474">
    <property type="entry name" value="Transketolase_N"/>
</dbReference>
<reference evidence="13 14" key="1">
    <citation type="submission" date="2020-10" db="EMBL/GenBank/DDBJ databases">
        <title>Genome analysis of Massilia species.</title>
        <authorList>
            <person name="Jung D.-H."/>
        </authorList>
    </citation>
    <scope>NUCLEOTIDE SEQUENCE [LARGE SCALE GENOMIC DNA]</scope>
    <source>
        <strain evidence="14">sipir</strain>
    </source>
</reference>
<keyword evidence="5 9" id="KW-0560">Oxidoreductase</keyword>
<evidence type="ECO:0000259" key="11">
    <source>
        <dbReference type="Pfam" id="PF17831"/>
    </source>
</evidence>
<evidence type="ECO:0000256" key="6">
    <source>
        <dbReference type="ARBA" id="ARBA00023052"/>
    </source>
</evidence>
<dbReference type="EC" id="1.2.4.1" evidence="3 9"/>
<evidence type="ECO:0000256" key="5">
    <source>
        <dbReference type="ARBA" id="ARBA00023002"/>
    </source>
</evidence>
<evidence type="ECO:0000256" key="7">
    <source>
        <dbReference type="ARBA" id="ARBA00023317"/>
    </source>
</evidence>
<evidence type="ECO:0000256" key="8">
    <source>
        <dbReference type="ARBA" id="ARBA00051231"/>
    </source>
</evidence>
<dbReference type="GO" id="GO:0004739">
    <property type="term" value="F:pyruvate dehydrogenase (acetyl-transferring) activity"/>
    <property type="evidence" value="ECO:0007669"/>
    <property type="project" value="UniProtKB-EC"/>
</dbReference>
<name>A0ABY4A9J7_9BURK</name>
<organism evidence="13 14">
    <name type="scientific">Massilia violaceinigra</name>
    <dbReference type="NCBI Taxonomy" id="2045208"/>
    <lineage>
        <taxon>Bacteria</taxon>
        <taxon>Pseudomonadati</taxon>
        <taxon>Pseudomonadota</taxon>
        <taxon>Betaproteobacteria</taxon>
        <taxon>Burkholderiales</taxon>
        <taxon>Oxalobacteraceae</taxon>
        <taxon>Telluria group</taxon>
        <taxon>Massilia</taxon>
    </lineage>
</organism>
<keyword evidence="7 9" id="KW-0670">Pyruvate</keyword>
<dbReference type="InterPro" id="IPR041621">
    <property type="entry name" value="PDH_E1_M"/>
</dbReference>
<evidence type="ECO:0000259" key="12">
    <source>
        <dbReference type="Pfam" id="PF22613"/>
    </source>
</evidence>
<dbReference type="RefSeq" id="WP_243492222.1">
    <property type="nucleotide sequence ID" value="NZ_CP063361.1"/>
</dbReference>
<dbReference type="InterPro" id="IPR029061">
    <property type="entry name" value="THDP-binding"/>
</dbReference>
<evidence type="ECO:0000259" key="10">
    <source>
        <dbReference type="Pfam" id="PF00456"/>
    </source>
</evidence>
<evidence type="ECO:0000256" key="2">
    <source>
        <dbReference type="ARBA" id="ARBA00003157"/>
    </source>
</evidence>
<dbReference type="InterPro" id="IPR004660">
    <property type="entry name" value="PDH_E1"/>
</dbReference>
<dbReference type="SUPFAM" id="SSF52922">
    <property type="entry name" value="TK C-terminal domain-like"/>
    <property type="match status" value="1"/>
</dbReference>
<dbReference type="InterPro" id="IPR055152">
    <property type="entry name" value="Transketolase-like_C_2"/>
</dbReference>
<dbReference type="PIRSF" id="PIRSF000156">
    <property type="entry name" value="Pyruvate_dh_E1"/>
    <property type="match status" value="1"/>
</dbReference>
<dbReference type="PANTHER" id="PTHR43825">
    <property type="entry name" value="PYRUVATE DEHYDROGENASE E1 COMPONENT"/>
    <property type="match status" value="1"/>
</dbReference>
<comment type="catalytic activity">
    <reaction evidence="8 9">
        <text>N(6)-[(R)-lipoyl]-L-lysyl-[protein] + pyruvate + H(+) = N(6)-[(R)-S(8)-acetyldihydrolipoyl]-L-lysyl-[protein] + CO2</text>
        <dbReference type="Rhea" id="RHEA:19189"/>
        <dbReference type="Rhea" id="RHEA-COMP:10474"/>
        <dbReference type="Rhea" id="RHEA-COMP:10478"/>
        <dbReference type="ChEBI" id="CHEBI:15361"/>
        <dbReference type="ChEBI" id="CHEBI:15378"/>
        <dbReference type="ChEBI" id="CHEBI:16526"/>
        <dbReference type="ChEBI" id="CHEBI:83099"/>
        <dbReference type="ChEBI" id="CHEBI:83111"/>
        <dbReference type="EC" id="1.2.4.1"/>
    </reaction>
</comment>
<dbReference type="InterPro" id="IPR009014">
    <property type="entry name" value="Transketo_C/PFOR_II"/>
</dbReference>
<dbReference type="Gene3D" id="3.40.50.920">
    <property type="match status" value="1"/>
</dbReference>
<evidence type="ECO:0000256" key="9">
    <source>
        <dbReference type="PIRNR" id="PIRNR000156"/>
    </source>
</evidence>
<evidence type="ECO:0000256" key="4">
    <source>
        <dbReference type="ARBA" id="ARBA00017172"/>
    </source>
</evidence>
<accession>A0ABY4A9J7</accession>
<dbReference type="InterPro" id="IPR051157">
    <property type="entry name" value="PDH/Transketolase"/>
</dbReference>
<dbReference type="CDD" id="cd02017">
    <property type="entry name" value="TPP_E1_EcPDC_like"/>
    <property type="match status" value="1"/>
</dbReference>
<dbReference type="Proteomes" id="UP000831532">
    <property type="component" value="Chromosome"/>
</dbReference>
<comment type="function">
    <text evidence="2 9">Component of the pyruvate dehydrogenase (PDH) complex, that catalyzes the overall conversion of pyruvate to acetyl-CoA and CO(2).</text>
</comment>
<dbReference type="PANTHER" id="PTHR43825:SF3">
    <property type="entry name" value="PYRUVATE DEHYDROGENASE E1 COMPONENT"/>
    <property type="match status" value="1"/>
</dbReference>
<keyword evidence="6 9" id="KW-0786">Thiamine pyrophosphate</keyword>
<dbReference type="InterPro" id="IPR035807">
    <property type="entry name" value="PDC_E1_N"/>
</dbReference>
<feature type="domain" description="Transketolase N-terminal" evidence="10">
    <location>
        <begin position="147"/>
        <end position="300"/>
    </location>
</feature>
<gene>
    <name evidence="13" type="primary">aceE</name>
    <name evidence="13" type="ORF">INH39_04755</name>
</gene>
<dbReference type="Pfam" id="PF22613">
    <property type="entry name" value="Transketolase_C_1"/>
    <property type="match status" value="1"/>
</dbReference>
<feature type="domain" description="Pyruvate dehydrogenase E1 component middle" evidence="11">
    <location>
        <begin position="495"/>
        <end position="707"/>
    </location>
</feature>
<evidence type="ECO:0000256" key="1">
    <source>
        <dbReference type="ARBA" id="ARBA00001964"/>
    </source>
</evidence>
<evidence type="ECO:0000313" key="13">
    <source>
        <dbReference type="EMBL" id="UOD31042.1"/>
    </source>
</evidence>
<dbReference type="SUPFAM" id="SSF52518">
    <property type="entry name" value="Thiamin diphosphate-binding fold (THDP-binding)"/>
    <property type="match status" value="2"/>
</dbReference>
<keyword evidence="14" id="KW-1185">Reference proteome</keyword>
<evidence type="ECO:0000313" key="14">
    <source>
        <dbReference type="Proteomes" id="UP000831532"/>
    </source>
</evidence>
<dbReference type="Pfam" id="PF00456">
    <property type="entry name" value="Transketolase_N"/>
    <property type="match status" value="1"/>
</dbReference>
<feature type="domain" description="Transketolase-like C-terminal" evidence="12">
    <location>
        <begin position="720"/>
        <end position="855"/>
    </location>
</feature>
<protein>
    <recommendedName>
        <fullName evidence="4 9">Pyruvate dehydrogenase E1 component</fullName>
        <ecNumber evidence="3 9">1.2.4.1</ecNumber>
    </recommendedName>
</protein>
<evidence type="ECO:0000256" key="3">
    <source>
        <dbReference type="ARBA" id="ARBA00012281"/>
    </source>
</evidence>